<protein>
    <recommendedName>
        <fullName evidence="1">HAT C-terminal dimerisation domain-containing protein</fullName>
    </recommendedName>
</protein>
<dbReference type="GO" id="GO:0046983">
    <property type="term" value="F:protein dimerization activity"/>
    <property type="evidence" value="ECO:0007669"/>
    <property type="project" value="InterPro"/>
</dbReference>
<dbReference type="AlphaFoldDB" id="A0A0D0DAC5"/>
<dbReference type="SUPFAM" id="SSF53098">
    <property type="entry name" value="Ribonuclease H-like"/>
    <property type="match status" value="1"/>
</dbReference>
<reference evidence="2 3" key="1">
    <citation type="submission" date="2014-04" db="EMBL/GenBank/DDBJ databases">
        <authorList>
            <consortium name="DOE Joint Genome Institute"/>
            <person name="Kuo A."/>
            <person name="Kohler A."/>
            <person name="Jargeat P."/>
            <person name="Nagy L.G."/>
            <person name="Floudas D."/>
            <person name="Copeland A."/>
            <person name="Barry K.W."/>
            <person name="Cichocki N."/>
            <person name="Veneault-Fourrey C."/>
            <person name="LaButti K."/>
            <person name="Lindquist E.A."/>
            <person name="Lipzen A."/>
            <person name="Lundell T."/>
            <person name="Morin E."/>
            <person name="Murat C."/>
            <person name="Sun H."/>
            <person name="Tunlid A."/>
            <person name="Henrissat B."/>
            <person name="Grigoriev I.V."/>
            <person name="Hibbett D.S."/>
            <person name="Martin F."/>
            <person name="Nordberg H.P."/>
            <person name="Cantor M.N."/>
            <person name="Hua S.X."/>
        </authorList>
    </citation>
    <scope>NUCLEOTIDE SEQUENCE [LARGE SCALE GENOMIC DNA]</scope>
    <source>
        <strain evidence="2 3">Ve08.2h10</strain>
    </source>
</reference>
<dbReference type="InterPro" id="IPR008906">
    <property type="entry name" value="HATC_C_dom"/>
</dbReference>
<dbReference type="Proteomes" id="UP000054538">
    <property type="component" value="Unassembled WGS sequence"/>
</dbReference>
<dbReference type="InParanoid" id="A0A0D0DAC5"/>
<evidence type="ECO:0000313" key="3">
    <source>
        <dbReference type="Proteomes" id="UP000054538"/>
    </source>
</evidence>
<dbReference type="HOGENOM" id="CLU_009123_11_0_1"/>
<dbReference type="InterPro" id="IPR012337">
    <property type="entry name" value="RNaseH-like_sf"/>
</dbReference>
<sequence length="74" mass="8439">MYPQLSCMVLDYLTIPATSVDIEWLFSRGRLLLTHVRSRFSVQSTRALLCLGHWSLLGLIKSEDVESMSKLPDI</sequence>
<feature type="domain" description="HAT C-terminal dimerisation" evidence="1">
    <location>
        <begin position="2"/>
        <end position="54"/>
    </location>
</feature>
<evidence type="ECO:0000313" key="2">
    <source>
        <dbReference type="EMBL" id="KIK77424.1"/>
    </source>
</evidence>
<dbReference type="EMBL" id="KN826994">
    <property type="protein sequence ID" value="KIK77424.1"/>
    <property type="molecule type" value="Genomic_DNA"/>
</dbReference>
<gene>
    <name evidence="2" type="ORF">PAXRUDRAFT_166907</name>
</gene>
<accession>A0A0D0DAC5</accession>
<proteinExistence type="predicted"/>
<dbReference type="OrthoDB" id="2678088at2759"/>
<organism evidence="2 3">
    <name type="scientific">Paxillus rubicundulus Ve08.2h10</name>
    <dbReference type="NCBI Taxonomy" id="930991"/>
    <lineage>
        <taxon>Eukaryota</taxon>
        <taxon>Fungi</taxon>
        <taxon>Dikarya</taxon>
        <taxon>Basidiomycota</taxon>
        <taxon>Agaricomycotina</taxon>
        <taxon>Agaricomycetes</taxon>
        <taxon>Agaricomycetidae</taxon>
        <taxon>Boletales</taxon>
        <taxon>Paxilineae</taxon>
        <taxon>Paxillaceae</taxon>
        <taxon>Paxillus</taxon>
    </lineage>
</organism>
<keyword evidence="3" id="KW-1185">Reference proteome</keyword>
<dbReference type="Pfam" id="PF05699">
    <property type="entry name" value="Dimer_Tnp_hAT"/>
    <property type="match status" value="1"/>
</dbReference>
<evidence type="ECO:0000259" key="1">
    <source>
        <dbReference type="Pfam" id="PF05699"/>
    </source>
</evidence>
<reference evidence="3" key="2">
    <citation type="submission" date="2015-01" db="EMBL/GenBank/DDBJ databases">
        <title>Evolutionary Origins and Diversification of the Mycorrhizal Mutualists.</title>
        <authorList>
            <consortium name="DOE Joint Genome Institute"/>
            <consortium name="Mycorrhizal Genomics Consortium"/>
            <person name="Kohler A."/>
            <person name="Kuo A."/>
            <person name="Nagy L.G."/>
            <person name="Floudas D."/>
            <person name="Copeland A."/>
            <person name="Barry K.W."/>
            <person name="Cichocki N."/>
            <person name="Veneault-Fourrey C."/>
            <person name="LaButti K."/>
            <person name="Lindquist E.A."/>
            <person name="Lipzen A."/>
            <person name="Lundell T."/>
            <person name="Morin E."/>
            <person name="Murat C."/>
            <person name="Riley R."/>
            <person name="Ohm R."/>
            <person name="Sun H."/>
            <person name="Tunlid A."/>
            <person name="Henrissat B."/>
            <person name="Grigoriev I.V."/>
            <person name="Hibbett D.S."/>
            <person name="Martin F."/>
        </authorList>
    </citation>
    <scope>NUCLEOTIDE SEQUENCE [LARGE SCALE GENOMIC DNA]</scope>
    <source>
        <strain evidence="3">Ve08.2h10</strain>
    </source>
</reference>
<name>A0A0D0DAC5_9AGAM</name>